<dbReference type="EC" id="2.3.1.-" evidence="14"/>
<dbReference type="PANTHER" id="PTHR12317">
    <property type="entry name" value="DIACYLGLYCEROL O-ACYLTRANSFERASE"/>
    <property type="match status" value="1"/>
</dbReference>
<accession>A0ABD3QL60</accession>
<evidence type="ECO:0000256" key="8">
    <source>
        <dbReference type="ARBA" id="ARBA00022798"/>
    </source>
</evidence>
<evidence type="ECO:0000256" key="7">
    <source>
        <dbReference type="ARBA" id="ARBA00022692"/>
    </source>
</evidence>
<dbReference type="GO" id="GO:0006629">
    <property type="term" value="P:lipid metabolic process"/>
    <property type="evidence" value="ECO:0007669"/>
    <property type="project" value="UniProtKB-KW"/>
</dbReference>
<evidence type="ECO:0000256" key="5">
    <source>
        <dbReference type="ARBA" id="ARBA00022516"/>
    </source>
</evidence>
<reference evidence="15 16" key="1">
    <citation type="journal article" date="2020" name="G3 (Bethesda)">
        <title>Improved Reference Genome for Cyclotella cryptica CCMP332, a Model for Cell Wall Morphogenesis, Salinity Adaptation, and Lipid Production in Diatoms (Bacillariophyta).</title>
        <authorList>
            <person name="Roberts W.R."/>
            <person name="Downey K.M."/>
            <person name="Ruck E.C."/>
            <person name="Traller J.C."/>
            <person name="Alverson A.J."/>
        </authorList>
    </citation>
    <scope>NUCLEOTIDE SEQUENCE [LARGE SCALE GENOMIC DNA]</scope>
    <source>
        <strain evidence="15 16">CCMP332</strain>
    </source>
</reference>
<organism evidence="15 16">
    <name type="scientific">Cyclotella cryptica</name>
    <dbReference type="NCBI Taxonomy" id="29204"/>
    <lineage>
        <taxon>Eukaryota</taxon>
        <taxon>Sar</taxon>
        <taxon>Stramenopiles</taxon>
        <taxon>Ochrophyta</taxon>
        <taxon>Bacillariophyta</taxon>
        <taxon>Coscinodiscophyceae</taxon>
        <taxon>Thalassiosirophycidae</taxon>
        <taxon>Stephanodiscales</taxon>
        <taxon>Stephanodiscaceae</taxon>
        <taxon>Cyclotella</taxon>
    </lineage>
</organism>
<dbReference type="GO" id="GO:0005789">
    <property type="term" value="C:endoplasmic reticulum membrane"/>
    <property type="evidence" value="ECO:0007669"/>
    <property type="project" value="UniProtKB-SubCell"/>
</dbReference>
<comment type="caution">
    <text evidence="15">The sequence shown here is derived from an EMBL/GenBank/DDBJ whole genome shotgun (WGS) entry which is preliminary data.</text>
</comment>
<dbReference type="InterPro" id="IPR007130">
    <property type="entry name" value="DAGAT"/>
</dbReference>
<sequence length="440" mass="50341">MSYHLLSYIKHTIHQYCIHQTTSCQHLATFSLSLFSCQPSVHPTLIYWHRSAPNPHASRFLKQLSTMKYHKLNLATLPDDLFTKQTDVKRWMDLTTSCDGGFPPNSLNRVCPIERDVEIERLFGISFYMLGNIFPFILPLLLVSSLISQVGSVLLKILLAYFAILFIIAKYNFAKFTRKYNRPKDLSPTDMKDNQYLFTERNNQKYTSMQFVWSESIQRPALLEKAVIFCVIPHGVAPLGITAYPVWSKLFNDKLCHWTCAPIVLKIPILKTYMKRIGYIPAKAKNISDTLTKKEENVGIILDGIAGMFQSHDEIGHVMNRKGIIKIALRSGVPIVPVYGFGHTSLWKVVVDPFRVLEWLSLKLDVALTPFFGRAGWFLGPPRRVAVCVCLGEPIECPKIENPTQEEIDKFHGLLLKGYENVFEQHKKAYGWGDKTLQFV</sequence>
<comment type="pathway">
    <text evidence="2">Glycerolipid metabolism; triacylglycerol biosynthesis.</text>
</comment>
<feature type="transmembrane region" description="Helical" evidence="14">
    <location>
        <begin position="125"/>
        <end position="147"/>
    </location>
</feature>
<dbReference type="GO" id="GO:0006071">
    <property type="term" value="P:glycerol metabolic process"/>
    <property type="evidence" value="ECO:0007669"/>
    <property type="project" value="UniProtKB-KW"/>
</dbReference>
<keyword evidence="12 14" id="KW-0472">Membrane</keyword>
<evidence type="ECO:0000313" key="16">
    <source>
        <dbReference type="Proteomes" id="UP001516023"/>
    </source>
</evidence>
<keyword evidence="13" id="KW-0012">Acyltransferase</keyword>
<feature type="transmembrane region" description="Helical" evidence="14">
    <location>
        <begin position="153"/>
        <end position="173"/>
    </location>
</feature>
<evidence type="ECO:0000256" key="10">
    <source>
        <dbReference type="ARBA" id="ARBA00022989"/>
    </source>
</evidence>
<evidence type="ECO:0000256" key="6">
    <source>
        <dbReference type="ARBA" id="ARBA00022679"/>
    </source>
</evidence>
<dbReference type="PANTHER" id="PTHR12317:SF0">
    <property type="entry name" value="ACYLTRANSFERASE"/>
    <property type="match status" value="1"/>
</dbReference>
<feature type="transmembrane region" description="Helical" evidence="14">
    <location>
        <begin position="226"/>
        <end position="247"/>
    </location>
</feature>
<keyword evidence="5" id="KW-0444">Lipid biosynthesis</keyword>
<keyword evidence="6 14" id="KW-0808">Transferase</keyword>
<evidence type="ECO:0000256" key="2">
    <source>
        <dbReference type="ARBA" id="ARBA00004771"/>
    </source>
</evidence>
<evidence type="ECO:0000256" key="12">
    <source>
        <dbReference type="ARBA" id="ARBA00023136"/>
    </source>
</evidence>
<evidence type="ECO:0000256" key="11">
    <source>
        <dbReference type="ARBA" id="ARBA00023098"/>
    </source>
</evidence>
<evidence type="ECO:0000256" key="13">
    <source>
        <dbReference type="ARBA" id="ARBA00023315"/>
    </source>
</evidence>
<comment type="similarity">
    <text evidence="4 14">Belongs to the diacylglycerol acyltransferase family.</text>
</comment>
<evidence type="ECO:0000256" key="3">
    <source>
        <dbReference type="ARBA" id="ARBA00005189"/>
    </source>
</evidence>
<keyword evidence="10 14" id="KW-1133">Transmembrane helix</keyword>
<evidence type="ECO:0000256" key="4">
    <source>
        <dbReference type="ARBA" id="ARBA00005420"/>
    </source>
</evidence>
<evidence type="ECO:0000256" key="1">
    <source>
        <dbReference type="ARBA" id="ARBA00004477"/>
    </source>
</evidence>
<keyword evidence="7 14" id="KW-0812">Transmembrane</keyword>
<comment type="pathway">
    <text evidence="3">Lipid metabolism.</text>
</comment>
<evidence type="ECO:0000256" key="14">
    <source>
        <dbReference type="RuleBase" id="RU367023"/>
    </source>
</evidence>
<keyword evidence="9 14" id="KW-0256">Endoplasmic reticulum</keyword>
<gene>
    <name evidence="15" type="ORF">HJC23_002295</name>
</gene>
<keyword evidence="16" id="KW-1185">Reference proteome</keyword>
<name>A0ABD3QL60_9STRA</name>
<dbReference type="GO" id="GO:0016746">
    <property type="term" value="F:acyltransferase activity"/>
    <property type="evidence" value="ECO:0007669"/>
    <property type="project" value="UniProtKB-KW"/>
</dbReference>
<keyword evidence="11" id="KW-0443">Lipid metabolism</keyword>
<dbReference type="Pfam" id="PF03982">
    <property type="entry name" value="DAGAT"/>
    <property type="match status" value="1"/>
</dbReference>
<evidence type="ECO:0000256" key="9">
    <source>
        <dbReference type="ARBA" id="ARBA00022824"/>
    </source>
</evidence>
<dbReference type="Proteomes" id="UP001516023">
    <property type="component" value="Unassembled WGS sequence"/>
</dbReference>
<protein>
    <recommendedName>
        <fullName evidence="14">Acyltransferase</fullName>
        <ecNumber evidence="14">2.3.1.-</ecNumber>
    </recommendedName>
</protein>
<dbReference type="EMBL" id="JABMIG020000029">
    <property type="protein sequence ID" value="KAL3801002.1"/>
    <property type="molecule type" value="Genomic_DNA"/>
</dbReference>
<dbReference type="AlphaFoldDB" id="A0ABD3QL60"/>
<evidence type="ECO:0000313" key="15">
    <source>
        <dbReference type="EMBL" id="KAL3801002.1"/>
    </source>
</evidence>
<keyword evidence="8" id="KW-0319">Glycerol metabolism</keyword>
<proteinExistence type="inferred from homology"/>
<comment type="subcellular location">
    <subcellularLocation>
        <location evidence="1 14">Endoplasmic reticulum membrane</location>
        <topology evidence="1 14">Multi-pass membrane protein</topology>
    </subcellularLocation>
</comment>